<evidence type="ECO:0000256" key="1">
    <source>
        <dbReference type="ARBA" id="ARBA00006817"/>
    </source>
</evidence>
<dbReference type="RefSeq" id="WP_183510648.1">
    <property type="nucleotide sequence ID" value="NZ_BAABGK010000026.1"/>
</dbReference>
<reference evidence="3 4" key="1">
    <citation type="submission" date="2020-08" db="EMBL/GenBank/DDBJ databases">
        <title>Sequencing the genomes of 1000 actinobacteria strains.</title>
        <authorList>
            <person name="Klenk H.-P."/>
        </authorList>
    </citation>
    <scope>NUCLEOTIDE SEQUENCE [LARGE SCALE GENOMIC DNA]</scope>
    <source>
        <strain evidence="3 4">DSM 22826</strain>
    </source>
</reference>
<dbReference type="Gene3D" id="3.30.530.20">
    <property type="match status" value="1"/>
</dbReference>
<evidence type="ECO:0000313" key="3">
    <source>
        <dbReference type="EMBL" id="MBB2995379.1"/>
    </source>
</evidence>
<dbReference type="InterPro" id="IPR013538">
    <property type="entry name" value="ASHA1/2-like_C"/>
</dbReference>
<sequence length="134" mass="14843">MSVPVPADQAFEGFVDYVHLWWPLGKFSALGPGSHVGFEDNGLIEESDDGRVSLWGTVERIEPPHVLELSFTLGMEQHPATRVHLDVRSVGPGSEVTLTHDGWSGGEAGLQQYEKYSEWPEVLSYYARFMGGHS</sequence>
<name>A0A839QGT0_9MICC</name>
<evidence type="ECO:0000259" key="2">
    <source>
        <dbReference type="Pfam" id="PF08327"/>
    </source>
</evidence>
<comment type="caution">
    <text evidence="3">The sequence shown here is derived from an EMBL/GenBank/DDBJ whole genome shotgun (WGS) entry which is preliminary data.</text>
</comment>
<proteinExistence type="inferred from homology"/>
<accession>A0A839QGT0</accession>
<evidence type="ECO:0000313" key="4">
    <source>
        <dbReference type="Proteomes" id="UP000523000"/>
    </source>
</evidence>
<dbReference type="Proteomes" id="UP000523000">
    <property type="component" value="Unassembled WGS sequence"/>
</dbReference>
<dbReference type="InterPro" id="IPR023393">
    <property type="entry name" value="START-like_dom_sf"/>
</dbReference>
<gene>
    <name evidence="3" type="ORF">E9229_001570</name>
</gene>
<protein>
    <recommendedName>
        <fullName evidence="2">Activator of Hsp90 ATPase homologue 1/2-like C-terminal domain-containing protein</fullName>
    </recommendedName>
</protein>
<feature type="domain" description="Activator of Hsp90 ATPase homologue 1/2-like C-terminal" evidence="2">
    <location>
        <begin position="5"/>
        <end position="108"/>
    </location>
</feature>
<dbReference type="Pfam" id="PF08327">
    <property type="entry name" value="AHSA1"/>
    <property type="match status" value="1"/>
</dbReference>
<organism evidence="3 4">
    <name type="scientific">Paeniglutamicibacter cryotolerans</name>
    <dbReference type="NCBI Taxonomy" id="670079"/>
    <lineage>
        <taxon>Bacteria</taxon>
        <taxon>Bacillati</taxon>
        <taxon>Actinomycetota</taxon>
        <taxon>Actinomycetes</taxon>
        <taxon>Micrococcales</taxon>
        <taxon>Micrococcaceae</taxon>
        <taxon>Paeniglutamicibacter</taxon>
    </lineage>
</organism>
<dbReference type="EMBL" id="JACHVS010000001">
    <property type="protein sequence ID" value="MBB2995379.1"/>
    <property type="molecule type" value="Genomic_DNA"/>
</dbReference>
<dbReference type="SUPFAM" id="SSF55961">
    <property type="entry name" value="Bet v1-like"/>
    <property type="match status" value="1"/>
</dbReference>
<comment type="similarity">
    <text evidence="1">Belongs to the AHA1 family.</text>
</comment>
<dbReference type="AlphaFoldDB" id="A0A839QGT0"/>
<keyword evidence="4" id="KW-1185">Reference proteome</keyword>